<protein>
    <submittedName>
        <fullName evidence="1">Uncharacterized protein</fullName>
    </submittedName>
</protein>
<evidence type="ECO:0000313" key="1">
    <source>
        <dbReference type="EMBL" id="GBP82196.1"/>
    </source>
</evidence>
<name>A0A4C1Z0T1_EUMVA</name>
<accession>A0A4C1Z0T1</accession>
<dbReference type="Proteomes" id="UP000299102">
    <property type="component" value="Unassembled WGS sequence"/>
</dbReference>
<evidence type="ECO:0000313" key="2">
    <source>
        <dbReference type="Proteomes" id="UP000299102"/>
    </source>
</evidence>
<dbReference type="EMBL" id="BGZK01001553">
    <property type="protein sequence ID" value="GBP82196.1"/>
    <property type="molecule type" value="Genomic_DNA"/>
</dbReference>
<reference evidence="1 2" key="1">
    <citation type="journal article" date="2019" name="Commun. Biol.">
        <title>The bagworm genome reveals a unique fibroin gene that provides high tensile strength.</title>
        <authorList>
            <person name="Kono N."/>
            <person name="Nakamura H."/>
            <person name="Ohtoshi R."/>
            <person name="Tomita M."/>
            <person name="Numata K."/>
            <person name="Arakawa K."/>
        </authorList>
    </citation>
    <scope>NUCLEOTIDE SEQUENCE [LARGE SCALE GENOMIC DNA]</scope>
</reference>
<sequence length="142" mass="16328">MGTNMAWLGSEILHSPERDVKQQRKLLHFIQRARVPVAYFFSISLFLPPTDIQFLPKSPETYVSMNVGEHLVARISFERQTNTRSTKKEVFTGASEYPQLQSNRHYVANSLMIGIDYLMGLPPTNKWVRGGERSLMEKGVER</sequence>
<proteinExistence type="predicted"/>
<comment type="caution">
    <text evidence="1">The sequence shown here is derived from an EMBL/GenBank/DDBJ whole genome shotgun (WGS) entry which is preliminary data.</text>
</comment>
<organism evidence="1 2">
    <name type="scientific">Eumeta variegata</name>
    <name type="common">Bagworm moth</name>
    <name type="synonym">Eumeta japonica</name>
    <dbReference type="NCBI Taxonomy" id="151549"/>
    <lineage>
        <taxon>Eukaryota</taxon>
        <taxon>Metazoa</taxon>
        <taxon>Ecdysozoa</taxon>
        <taxon>Arthropoda</taxon>
        <taxon>Hexapoda</taxon>
        <taxon>Insecta</taxon>
        <taxon>Pterygota</taxon>
        <taxon>Neoptera</taxon>
        <taxon>Endopterygota</taxon>
        <taxon>Lepidoptera</taxon>
        <taxon>Glossata</taxon>
        <taxon>Ditrysia</taxon>
        <taxon>Tineoidea</taxon>
        <taxon>Psychidae</taxon>
        <taxon>Oiketicinae</taxon>
        <taxon>Eumeta</taxon>
    </lineage>
</organism>
<keyword evidence="2" id="KW-1185">Reference proteome</keyword>
<dbReference type="AlphaFoldDB" id="A0A4C1Z0T1"/>
<gene>
    <name evidence="1" type="ORF">EVAR_62719_1</name>
</gene>